<protein>
    <submittedName>
        <fullName evidence="1">Uncharacterized protein</fullName>
    </submittedName>
</protein>
<dbReference type="OMA" id="VRLTKIW"/>
<reference evidence="2" key="2">
    <citation type="submission" date="2013-04" db="EMBL/GenBank/DDBJ databases">
        <title>Genomic mechanisms accounting for the adaptation to parasitism in nematode-trapping fungi.</title>
        <authorList>
            <person name="Ahren D.G."/>
        </authorList>
    </citation>
    <scope>NUCLEOTIDE SEQUENCE [LARGE SCALE GENOMIC DNA]</scope>
    <source>
        <strain evidence="2">CBS 200.50</strain>
    </source>
</reference>
<dbReference type="OrthoDB" id="4500473at2759"/>
<evidence type="ECO:0000313" key="1">
    <source>
        <dbReference type="EMBL" id="EPS41847.1"/>
    </source>
</evidence>
<dbReference type="eggNOG" id="ENOG502SQW6">
    <property type="taxonomic scope" value="Eukaryota"/>
</dbReference>
<dbReference type="HOGENOM" id="CLU_081916_0_0_1"/>
<dbReference type="Proteomes" id="UP000015100">
    <property type="component" value="Unassembled WGS sequence"/>
</dbReference>
<proteinExistence type="predicted"/>
<dbReference type="EMBL" id="AQGS01000147">
    <property type="protein sequence ID" value="EPS41847.1"/>
    <property type="molecule type" value="Genomic_DNA"/>
</dbReference>
<organism evidence="1 2">
    <name type="scientific">Dactylellina haptotyla (strain CBS 200.50)</name>
    <name type="common">Nematode-trapping fungus</name>
    <name type="synonym">Monacrosporium haptotylum</name>
    <dbReference type="NCBI Taxonomy" id="1284197"/>
    <lineage>
        <taxon>Eukaryota</taxon>
        <taxon>Fungi</taxon>
        <taxon>Dikarya</taxon>
        <taxon>Ascomycota</taxon>
        <taxon>Pezizomycotina</taxon>
        <taxon>Orbiliomycetes</taxon>
        <taxon>Orbiliales</taxon>
        <taxon>Orbiliaceae</taxon>
        <taxon>Dactylellina</taxon>
    </lineage>
</organism>
<dbReference type="AlphaFoldDB" id="S8C2J4"/>
<keyword evidence="2" id="KW-1185">Reference proteome</keyword>
<sequence length="293" mass="31935">MELADKCWFPIGQTTYGPPDTKARTGLIQLGHLIPDLKSIDQVINAEAGPLPFRRGMVVAESTLKELDFSHTAGRDASIEVNAVVPIAAAAGVVSAGGKLGGAFKKSIQRKWQFERVDTHIFNPKIDYVRETLKLPEVVDYLKQATTFKIWTLFMISGIAIARNGKYSGSESSTQSIHGGPNVSVAGIVDAGLDHSFKTDGATASSYKGSSDYIWAVRLTKLHRGVFSELINIQTYNIGALYSNETDSLEIVLEDDGFGKRPVFQVGNSEDDGDDGNIFVMPEDFELVEDDEN</sequence>
<reference evidence="1 2" key="1">
    <citation type="journal article" date="2013" name="PLoS Genet.">
        <title>Genomic mechanisms accounting for the adaptation to parasitism in nematode-trapping fungi.</title>
        <authorList>
            <person name="Meerupati T."/>
            <person name="Andersson K.M."/>
            <person name="Friman E."/>
            <person name="Kumar D."/>
            <person name="Tunlid A."/>
            <person name="Ahren D."/>
        </authorList>
    </citation>
    <scope>NUCLEOTIDE SEQUENCE [LARGE SCALE GENOMIC DNA]</scope>
    <source>
        <strain evidence="1 2">CBS 200.50</strain>
    </source>
</reference>
<accession>S8C2J4</accession>
<comment type="caution">
    <text evidence="1">The sequence shown here is derived from an EMBL/GenBank/DDBJ whole genome shotgun (WGS) entry which is preliminary data.</text>
</comment>
<dbReference type="STRING" id="1284197.S8C2J4"/>
<gene>
    <name evidence="1" type="ORF">H072_4230</name>
</gene>
<name>S8C2J4_DACHA</name>
<evidence type="ECO:0000313" key="2">
    <source>
        <dbReference type="Proteomes" id="UP000015100"/>
    </source>
</evidence>